<reference evidence="1" key="1">
    <citation type="submission" date="2013-07" db="EMBL/GenBank/DDBJ databases">
        <title>The genome of an arbuscular mycorrhizal fungus provides insights into the evolution of the oldest plant symbiosis.</title>
        <authorList>
            <consortium name="DOE Joint Genome Institute"/>
            <person name="Tisserant E."/>
            <person name="Malbreil M."/>
            <person name="Kuo A."/>
            <person name="Kohler A."/>
            <person name="Symeonidi A."/>
            <person name="Balestrini R."/>
            <person name="Charron P."/>
            <person name="Duensing N."/>
            <person name="Frei-dit-Frey N."/>
            <person name="Gianinazzi-Pearson V."/>
            <person name="Gilbert B."/>
            <person name="Handa Y."/>
            <person name="Hijri M."/>
            <person name="Kaul R."/>
            <person name="Kawaguchi M."/>
            <person name="Krajinski F."/>
            <person name="Lammers P."/>
            <person name="Lapierre D."/>
            <person name="Masclaux F.G."/>
            <person name="Murat C."/>
            <person name="Morin E."/>
            <person name="Ndikumana S."/>
            <person name="Pagni M."/>
            <person name="Petitpierre D."/>
            <person name="Requena N."/>
            <person name="Rosikiewicz P."/>
            <person name="Riley R."/>
            <person name="Saito K."/>
            <person name="San Clemente H."/>
            <person name="Shapiro H."/>
            <person name="van Tuinen D."/>
            <person name="Becard G."/>
            <person name="Bonfante P."/>
            <person name="Paszkowski U."/>
            <person name="Shachar-Hill Y."/>
            <person name="Young J.P."/>
            <person name="Sanders I.R."/>
            <person name="Henrissat B."/>
            <person name="Rensing S.A."/>
            <person name="Grigoriev I.V."/>
            <person name="Corradi N."/>
            <person name="Roux C."/>
            <person name="Martin F."/>
        </authorList>
    </citation>
    <scope>NUCLEOTIDE SEQUENCE</scope>
    <source>
        <strain evidence="1">DAOM 197198</strain>
    </source>
</reference>
<organism evidence="1">
    <name type="scientific">Rhizophagus irregularis (strain DAOM 181602 / DAOM 197198 / MUCL 43194)</name>
    <name type="common">Arbuscular mycorrhizal fungus</name>
    <name type="synonym">Glomus intraradices</name>
    <dbReference type="NCBI Taxonomy" id="747089"/>
    <lineage>
        <taxon>Eukaryota</taxon>
        <taxon>Fungi</taxon>
        <taxon>Fungi incertae sedis</taxon>
        <taxon>Mucoromycota</taxon>
        <taxon>Glomeromycotina</taxon>
        <taxon>Glomeromycetes</taxon>
        <taxon>Glomerales</taxon>
        <taxon>Glomeraceae</taxon>
        <taxon>Rhizophagus</taxon>
    </lineage>
</organism>
<dbReference type="AlphaFoldDB" id="U9U681"/>
<sequence length="265" mass="31334">MHFDQVKKVIRGGTTFTSAKWQSLDVAWKNRFLDEANVLLDSNTFAELKKKRRLRIETLPDDLLAKIFTRENFKFYYTKHIQNTYKIQEEVLKQLITEFYRGFAGFEVEYTKDFYLALRKIEKLDLAEYEKTHLEEDLGFQIHKAVLSERRIIGLTGVTDYDTLVKVAVFTMKLGGETFKRIVEKMLRENSAVQGDTTSNEKEPIEKPYKKKLPFGRSEKAEDTIMEKNEIIQENVDRLTECKELKRIAEERIRTLENDLKIERE</sequence>
<accession>U9U681</accession>
<gene>
    <name evidence="1" type="ORF">GLOINDRAFT_28661</name>
</gene>
<dbReference type="HOGENOM" id="CLU_1050293_0_0_1"/>
<name>U9U681_RHIID</name>
<dbReference type="EMBL" id="KI286362">
    <property type="protein sequence ID" value="ESA11106.1"/>
    <property type="molecule type" value="Genomic_DNA"/>
</dbReference>
<protein>
    <submittedName>
        <fullName evidence="1">Uncharacterized protein</fullName>
    </submittedName>
</protein>
<evidence type="ECO:0000313" key="1">
    <source>
        <dbReference type="EMBL" id="ESA11106.1"/>
    </source>
</evidence>
<proteinExistence type="predicted"/>